<evidence type="ECO:0000313" key="4">
    <source>
        <dbReference type="Proteomes" id="UP001152422"/>
    </source>
</evidence>
<comment type="caution">
    <text evidence="1">The sequence shown here is derived from an EMBL/GenBank/DDBJ whole genome shotgun (WGS) entry which is preliminary data.</text>
</comment>
<dbReference type="eggNOG" id="ENOG50305PR">
    <property type="taxonomic scope" value="Bacteria"/>
</dbReference>
<evidence type="ECO:0000313" key="1">
    <source>
        <dbReference type="EMBL" id="MDG0844667.1"/>
    </source>
</evidence>
<reference evidence="3" key="1">
    <citation type="submission" date="2015-11" db="EMBL/GenBank/DDBJ databases">
        <title>Genomic diversity of Staphylococcus saprophyticus strains from urinary tract infections, animal surfaces, and fermented foods.</title>
        <authorList>
            <person name="Wolfe B.E."/>
        </authorList>
    </citation>
    <scope>NUCLEOTIDE SEQUENCE [LARGE SCALE GENOMIC DNA]</scope>
    <source>
        <strain evidence="3">738_7</strain>
    </source>
</reference>
<reference evidence="2" key="2">
    <citation type="submission" date="2015-11" db="EMBL/GenBank/DDBJ databases">
        <authorList>
            <person name="Wolfe B.E."/>
        </authorList>
    </citation>
    <scope>NUCLEOTIDE SEQUENCE</scope>
    <source>
        <strain evidence="2">738_7</strain>
    </source>
</reference>
<reference evidence="1" key="3">
    <citation type="submission" date="2022-05" db="EMBL/GenBank/DDBJ databases">
        <title>Comparative genomics of Staphylococcus equorum isolates.</title>
        <authorList>
            <person name="Luelf R.H."/>
        </authorList>
    </citation>
    <scope>NUCLEOTIDE SEQUENCE</scope>
    <source>
        <strain evidence="1">TMW 2.2497</strain>
    </source>
</reference>
<protein>
    <submittedName>
        <fullName evidence="1">Helix-turn-helix domain-containing protein</fullName>
    </submittedName>
</protein>
<dbReference type="Proteomes" id="UP000095464">
    <property type="component" value="Unassembled WGS sequence"/>
</dbReference>
<dbReference type="EMBL" id="JAMBQA010000001">
    <property type="protein sequence ID" value="MDG0844667.1"/>
    <property type="molecule type" value="Genomic_DNA"/>
</dbReference>
<dbReference type="KEGG" id="seqo:SE1039_10260"/>
<evidence type="ECO:0000313" key="2">
    <source>
        <dbReference type="EMBL" id="OEK58376.1"/>
    </source>
</evidence>
<dbReference type="Proteomes" id="UP001152422">
    <property type="component" value="Unassembled WGS sequence"/>
</dbReference>
<dbReference type="CDD" id="cd00093">
    <property type="entry name" value="HTH_XRE"/>
    <property type="match status" value="1"/>
</dbReference>
<dbReference type="GeneID" id="69846152"/>
<dbReference type="Gene3D" id="1.10.260.40">
    <property type="entry name" value="lambda repressor-like DNA-binding domains"/>
    <property type="match status" value="1"/>
</dbReference>
<keyword evidence="4" id="KW-1185">Reference proteome</keyword>
<dbReference type="AlphaFoldDB" id="A0A1B1G626"/>
<gene>
    <name evidence="2" type="ORF">ASS94_03405</name>
    <name evidence="1" type="ORF">M4L89_00235</name>
</gene>
<accession>A0A1B1G626</accession>
<dbReference type="RefSeq" id="WP_002512295.1">
    <property type="nucleotide sequence ID" value="NZ_CP013114.1"/>
</dbReference>
<evidence type="ECO:0000313" key="3">
    <source>
        <dbReference type="Proteomes" id="UP000095464"/>
    </source>
</evidence>
<dbReference type="OrthoDB" id="2407731at2"/>
<dbReference type="EMBL" id="LNPX01000011">
    <property type="protein sequence ID" value="OEK58376.1"/>
    <property type="molecule type" value="Genomic_DNA"/>
</dbReference>
<dbReference type="InterPro" id="IPR001387">
    <property type="entry name" value="Cro/C1-type_HTH"/>
</dbReference>
<dbReference type="InterPro" id="IPR010982">
    <property type="entry name" value="Lambda_DNA-bd_dom_sf"/>
</dbReference>
<dbReference type="GO" id="GO:0003677">
    <property type="term" value="F:DNA binding"/>
    <property type="evidence" value="ECO:0007669"/>
    <property type="project" value="InterPro"/>
</dbReference>
<sequence length="64" mass="7305">MSLMNKREATGLSIVELSNRIASLYNTKLSPELIERIESKQTKLKNEDAQILAEFFNTTSEDLM</sequence>
<name>A0A1B1G626_9STAP</name>
<organism evidence="1 4">
    <name type="scientific">Staphylococcus equorum</name>
    <dbReference type="NCBI Taxonomy" id="246432"/>
    <lineage>
        <taxon>Bacteria</taxon>
        <taxon>Bacillati</taxon>
        <taxon>Bacillota</taxon>
        <taxon>Bacilli</taxon>
        <taxon>Bacillales</taxon>
        <taxon>Staphylococcaceae</taxon>
        <taxon>Staphylococcus</taxon>
    </lineage>
</organism>
<proteinExistence type="predicted"/>